<organism evidence="8">
    <name type="scientific">Hymenolepis diminuta</name>
    <name type="common">Rat tapeworm</name>
    <dbReference type="NCBI Taxonomy" id="6216"/>
    <lineage>
        <taxon>Eukaryota</taxon>
        <taxon>Metazoa</taxon>
        <taxon>Spiralia</taxon>
        <taxon>Lophotrochozoa</taxon>
        <taxon>Platyhelminthes</taxon>
        <taxon>Cestoda</taxon>
        <taxon>Eucestoda</taxon>
        <taxon>Cyclophyllidea</taxon>
        <taxon>Hymenolepididae</taxon>
        <taxon>Hymenolepis</taxon>
    </lineage>
</organism>
<feature type="domain" description="Zinc finger PHD-type" evidence="5">
    <location>
        <begin position="449"/>
        <end position="515"/>
    </location>
</feature>
<dbReference type="Gene3D" id="3.30.40.10">
    <property type="entry name" value="Zinc/RING finger domain, C3HC4 (zinc finger)"/>
    <property type="match status" value="1"/>
</dbReference>
<evidence type="ECO:0000256" key="1">
    <source>
        <dbReference type="ARBA" id="ARBA00022723"/>
    </source>
</evidence>
<feature type="region of interest" description="Disordered" evidence="4">
    <location>
        <begin position="56"/>
        <end position="75"/>
    </location>
</feature>
<feature type="region of interest" description="Disordered" evidence="4">
    <location>
        <begin position="93"/>
        <end position="149"/>
    </location>
</feature>
<dbReference type="CDD" id="cd15566">
    <property type="entry name" value="PHD3_NSD"/>
    <property type="match status" value="1"/>
</dbReference>
<feature type="region of interest" description="Disordered" evidence="4">
    <location>
        <begin position="366"/>
        <end position="408"/>
    </location>
</feature>
<sequence>MDPSEEHPEKPKKKFREIVRKYLVDSDSVDEKECHGISLSPRRDYHFQWSEEVIFSPELVNSEPPTPRSEFSDEEFIDEYKENFDQIPILDRCAYDSDDGNSDEDDSDAMSEASDESSCSEASSASKYRYTKRSRSRNRSESPGRRWRVTNPTPGTLVWALLPAQYGTPWWPAVVIDKTAVLIKTKKGDEVVAYRILLVCPPNHLAFHGSFYVKDRNLRALKTQQDFDDFMKASVSVSHKQLYRISQFQIPVLQEAYWNSAKRIYFLVEQLTASSLAERMLQLGLSLPEYQKVWEEEDAKRSEVLIPLENASQRNEIARIKTLSGHQVTTLPRNGYAYEDLLHVFAGRSSAMYICSECFEPGWYEKKQPKRDDGGDENDQPPQSTNENNNNVNDNKDLKTSGPLTNDHVKTYSKTQATIARSLAKSDLSLCNRLLVKCSNNCPRFIHESCFLQNESSEEEVEPISNGKVDNSVLGICSRSTCFRRIHRNTCLRLPMYEYLAREGRRDEFICPAHSCLTCYVEKRGMWSYATKFFISCALCPSVYHSDEWCIPAGSIWLSRYWIICPRHALARPPKCLFKITSSQPPTPDSAVAENDCKDPNLYEQPALRKVIVSDTELSILKYFLRPANTAWCVICGKEGELVCCEGCPNAFHEDCLNNSKRHDRHGRP</sequence>
<dbReference type="Proteomes" id="UP000274504">
    <property type="component" value="Unassembled WGS sequence"/>
</dbReference>
<dbReference type="InterPro" id="IPR011011">
    <property type="entry name" value="Znf_FYVE_PHD"/>
</dbReference>
<protein>
    <submittedName>
        <fullName evidence="8">PWWP domain-containing protein</fullName>
    </submittedName>
</protein>
<dbReference type="WBParaSite" id="HDID_0000979201-mRNA-1">
    <property type="protein sequence ID" value="HDID_0000979201-mRNA-1"/>
    <property type="gene ID" value="HDID_0000979201"/>
</dbReference>
<keyword evidence="3" id="KW-0862">Zinc</keyword>
<name>A0A158QG01_HYMDI</name>
<dbReference type="AlphaFoldDB" id="A0A158QG01"/>
<evidence type="ECO:0000313" key="8">
    <source>
        <dbReference type="WBParaSite" id="HDID_0000979201-mRNA-1"/>
    </source>
</evidence>
<feature type="domain" description="Zinc finger PHD-type" evidence="5">
    <location>
        <begin position="518"/>
        <end position="569"/>
    </location>
</feature>
<dbReference type="GO" id="GO:0008270">
    <property type="term" value="F:zinc ion binding"/>
    <property type="evidence" value="ECO:0007669"/>
    <property type="project" value="UniProtKB-KW"/>
</dbReference>
<feature type="compositionally biased region" description="Acidic residues" evidence="4">
    <location>
        <begin position="96"/>
        <end position="115"/>
    </location>
</feature>
<feature type="domain" description="Zinc finger PHD-type" evidence="5">
    <location>
        <begin position="632"/>
        <end position="664"/>
    </location>
</feature>
<dbReference type="EMBL" id="UYSG01011396">
    <property type="protein sequence ID" value="VDL62209.1"/>
    <property type="molecule type" value="Genomic_DNA"/>
</dbReference>
<dbReference type="InterPro" id="IPR001965">
    <property type="entry name" value="Znf_PHD"/>
</dbReference>
<reference evidence="8" key="1">
    <citation type="submission" date="2016-04" db="UniProtKB">
        <authorList>
            <consortium name="WormBaseParasite"/>
        </authorList>
    </citation>
    <scope>IDENTIFICATION</scope>
</reference>
<feature type="compositionally biased region" description="Low complexity" evidence="4">
    <location>
        <begin position="116"/>
        <end position="128"/>
    </location>
</feature>
<keyword evidence="2" id="KW-0863">Zinc-finger</keyword>
<dbReference type="Pfam" id="PF00628">
    <property type="entry name" value="PHD"/>
    <property type="match status" value="1"/>
</dbReference>
<accession>A0A158QG01</accession>
<dbReference type="InterPro" id="IPR013083">
    <property type="entry name" value="Znf_RING/FYVE/PHD"/>
</dbReference>
<evidence type="ECO:0000256" key="4">
    <source>
        <dbReference type="SAM" id="MobiDB-lite"/>
    </source>
</evidence>
<evidence type="ECO:0000256" key="2">
    <source>
        <dbReference type="ARBA" id="ARBA00022771"/>
    </source>
</evidence>
<evidence type="ECO:0000256" key="3">
    <source>
        <dbReference type="ARBA" id="ARBA00022833"/>
    </source>
</evidence>
<dbReference type="OrthoDB" id="6288764at2759"/>
<evidence type="ECO:0000313" key="6">
    <source>
        <dbReference type="EMBL" id="VDL62209.1"/>
    </source>
</evidence>
<dbReference type="CDD" id="cd05162">
    <property type="entry name" value="PWWP"/>
    <property type="match status" value="1"/>
</dbReference>
<gene>
    <name evidence="6" type="ORF">HDID_LOCUS9790</name>
</gene>
<evidence type="ECO:0000313" key="7">
    <source>
        <dbReference type="Proteomes" id="UP000274504"/>
    </source>
</evidence>
<dbReference type="STRING" id="6216.A0A158QG01"/>
<keyword evidence="1" id="KW-0479">Metal-binding</keyword>
<evidence type="ECO:0000259" key="5">
    <source>
        <dbReference type="SMART" id="SM00249"/>
    </source>
</evidence>
<proteinExistence type="predicted"/>
<dbReference type="SMART" id="SM00249">
    <property type="entry name" value="PHD"/>
    <property type="match status" value="3"/>
</dbReference>
<dbReference type="InterPro" id="IPR019787">
    <property type="entry name" value="Znf_PHD-finger"/>
</dbReference>
<dbReference type="SUPFAM" id="SSF57903">
    <property type="entry name" value="FYVE/PHD zinc finger"/>
    <property type="match status" value="1"/>
</dbReference>
<reference evidence="6 7" key="2">
    <citation type="submission" date="2018-11" db="EMBL/GenBank/DDBJ databases">
        <authorList>
            <consortium name="Pathogen Informatics"/>
        </authorList>
    </citation>
    <scope>NUCLEOTIDE SEQUENCE [LARGE SCALE GENOMIC DNA]</scope>
</reference>